<dbReference type="OMA" id="RQWDARA"/>
<feature type="compositionally biased region" description="Polar residues" evidence="14">
    <location>
        <begin position="827"/>
        <end position="847"/>
    </location>
</feature>
<dbReference type="Gene3D" id="1.10.510.10">
    <property type="entry name" value="Transferase(Phosphotransferase) domain 1"/>
    <property type="match status" value="1"/>
</dbReference>
<feature type="region of interest" description="Disordered" evidence="14">
    <location>
        <begin position="527"/>
        <end position="551"/>
    </location>
</feature>
<dbReference type="InterPro" id="IPR017441">
    <property type="entry name" value="Protein_kinase_ATP_BS"/>
</dbReference>
<dbReference type="GeneTree" id="ENSGT00940000160136"/>
<protein>
    <recommendedName>
        <fullName evidence="3">non-specific serine/threonine protein kinase</fullName>
        <ecNumber evidence="3">2.7.11.1</ecNumber>
    </recommendedName>
</protein>
<keyword evidence="17" id="KW-1185">Reference proteome</keyword>
<reference evidence="16" key="2">
    <citation type="submission" date="2025-08" db="UniProtKB">
        <authorList>
            <consortium name="Ensembl"/>
        </authorList>
    </citation>
    <scope>IDENTIFICATION</scope>
</reference>
<feature type="region of interest" description="Disordered" evidence="14">
    <location>
        <begin position="722"/>
        <end position="847"/>
    </location>
</feature>
<dbReference type="PANTHER" id="PTHR44899:SF1">
    <property type="entry name" value="SERINE_THREONINE-PROTEIN KINASE NEK5"/>
    <property type="match status" value="1"/>
</dbReference>
<dbReference type="FunFam" id="3.30.200.20:FF:000097">
    <property type="entry name" value="Probable serine/threonine-protein kinase nek1"/>
    <property type="match status" value="1"/>
</dbReference>
<feature type="compositionally biased region" description="Acidic residues" evidence="14">
    <location>
        <begin position="731"/>
        <end position="765"/>
    </location>
</feature>
<dbReference type="PROSITE" id="PS00108">
    <property type="entry name" value="PROTEIN_KINASE_ST"/>
    <property type="match status" value="1"/>
</dbReference>
<evidence type="ECO:0000256" key="12">
    <source>
        <dbReference type="ARBA" id="ARBA00048679"/>
    </source>
</evidence>
<dbReference type="STRING" id="7918.ENSLOCP00000012744"/>
<feature type="region of interest" description="Disordered" evidence="14">
    <location>
        <begin position="284"/>
        <end position="334"/>
    </location>
</feature>
<evidence type="ECO:0000256" key="8">
    <source>
        <dbReference type="ARBA" id="ARBA00022777"/>
    </source>
</evidence>
<keyword evidence="10" id="KW-0460">Magnesium</keyword>
<evidence type="ECO:0000313" key="17">
    <source>
        <dbReference type="Proteomes" id="UP000018468"/>
    </source>
</evidence>
<dbReference type="Pfam" id="PF00069">
    <property type="entry name" value="Pkinase"/>
    <property type="match status" value="1"/>
</dbReference>
<dbReference type="eggNOG" id="KOG0589">
    <property type="taxonomic scope" value="Eukaryota"/>
</dbReference>
<evidence type="ECO:0000256" key="9">
    <source>
        <dbReference type="ARBA" id="ARBA00022840"/>
    </source>
</evidence>
<evidence type="ECO:0000256" key="10">
    <source>
        <dbReference type="ARBA" id="ARBA00022842"/>
    </source>
</evidence>
<organism evidence="16 17">
    <name type="scientific">Lepisosteus oculatus</name>
    <name type="common">Spotted gar</name>
    <dbReference type="NCBI Taxonomy" id="7918"/>
    <lineage>
        <taxon>Eukaryota</taxon>
        <taxon>Metazoa</taxon>
        <taxon>Chordata</taxon>
        <taxon>Craniata</taxon>
        <taxon>Vertebrata</taxon>
        <taxon>Euteleostomi</taxon>
        <taxon>Actinopterygii</taxon>
        <taxon>Neopterygii</taxon>
        <taxon>Holostei</taxon>
        <taxon>Semionotiformes</taxon>
        <taxon>Lepisosteidae</taxon>
        <taxon>Lepisosteus</taxon>
    </lineage>
</organism>
<dbReference type="InterPro" id="IPR008271">
    <property type="entry name" value="Ser/Thr_kinase_AS"/>
</dbReference>
<feature type="domain" description="Protein kinase" evidence="15">
    <location>
        <begin position="4"/>
        <end position="259"/>
    </location>
</feature>
<evidence type="ECO:0000256" key="3">
    <source>
        <dbReference type="ARBA" id="ARBA00012513"/>
    </source>
</evidence>
<feature type="compositionally biased region" description="Polar residues" evidence="14">
    <location>
        <begin position="805"/>
        <end position="815"/>
    </location>
</feature>
<dbReference type="InParanoid" id="W5MWI5"/>
<evidence type="ECO:0000313" key="16">
    <source>
        <dbReference type="Ensembl" id="ENSLOCP00000012744.1"/>
    </source>
</evidence>
<feature type="compositionally biased region" description="Basic and acidic residues" evidence="14">
    <location>
        <begin position="542"/>
        <end position="551"/>
    </location>
</feature>
<keyword evidence="6" id="KW-0479">Metal-binding</keyword>
<evidence type="ECO:0000256" key="5">
    <source>
        <dbReference type="ARBA" id="ARBA00022679"/>
    </source>
</evidence>
<dbReference type="HOGENOM" id="CLU_000288_63_39_1"/>
<dbReference type="PROSITE" id="PS50011">
    <property type="entry name" value="PROTEIN_KINASE_DOM"/>
    <property type="match status" value="1"/>
</dbReference>
<dbReference type="GO" id="GO:0046872">
    <property type="term" value="F:metal ion binding"/>
    <property type="evidence" value="ECO:0007669"/>
    <property type="project" value="UniProtKB-KW"/>
</dbReference>
<evidence type="ECO:0000256" key="7">
    <source>
        <dbReference type="ARBA" id="ARBA00022741"/>
    </source>
</evidence>
<keyword evidence="9 13" id="KW-0067">ATP-binding</keyword>
<dbReference type="InterPro" id="IPR011009">
    <property type="entry name" value="Kinase-like_dom_sf"/>
</dbReference>
<dbReference type="PROSITE" id="PS00107">
    <property type="entry name" value="PROTEIN_KINASE_ATP"/>
    <property type="match status" value="1"/>
</dbReference>
<dbReference type="GO" id="GO:0004672">
    <property type="term" value="F:protein kinase activity"/>
    <property type="evidence" value="ECO:0000318"/>
    <property type="project" value="GO_Central"/>
</dbReference>
<reference evidence="17" key="1">
    <citation type="submission" date="2011-12" db="EMBL/GenBank/DDBJ databases">
        <title>The Draft Genome of Lepisosteus oculatus.</title>
        <authorList>
            <consortium name="The Broad Institute Genome Assembly &amp; Analysis Group"/>
            <consortium name="Computational R&amp;D Group"/>
            <consortium name="and Sequencing Platform"/>
            <person name="Di Palma F."/>
            <person name="Alfoldi J."/>
            <person name="Johnson J."/>
            <person name="Berlin A."/>
            <person name="Gnerre S."/>
            <person name="Jaffe D."/>
            <person name="MacCallum I."/>
            <person name="Young S."/>
            <person name="Walker B.J."/>
            <person name="Lander E.S."/>
            <person name="Lindblad-Toh K."/>
        </authorList>
    </citation>
    <scope>NUCLEOTIDE SEQUENCE [LARGE SCALE GENOMIC DNA]</scope>
</reference>
<sequence>MEEYEVVKLIGEGAFGKAFLVKPRRIDRLCVIKEVNLRKMPTKEKEASRKEVTLLSRMKHPNVVTFLTSFEERMKLYIVMEYCNGGDLMRRINMQRGKLFAEEQILEWFVQICLGLKHIHDRKVLHRDIKAQNIFLANNGMKVKLGDFGIARMLNNTMELARTCVGTPYYLSPEICENRPYNNKTDIWSLGCVLYELCTLKHPFEGSNLRQLVVKICRGRCEPIATRYSYDLRLLVSQLFKVSPRDRPSVNSVLKRPFLEKRIAKHLDPEVIKEEFSHTVLHRGKPSVPQLQGPAAAKAQVPKGVKPRAQEKCAPRMKAGNPVRKLSPRPQWKPQARACTPEFHFYKCPAYPKAAGAGRPAAQQYDDYGRNGNNREHGLYKHYHAQLDLIRNRHQEQAALPQAPLLERDEDPCRDRAHVPPSYRRVNEAHDEYLRRRQEANQYKIKVEKQLGLRPSTGDAVCHRAQALERPVPPQRGNHPPSSRKQSDHEEYLKQLEEIRQQYHNEVKGFRKKAAVQVKPEVKAETYLVERSEPTESPSQAKEQDHGAEHVQNVEERLRHITCDEDRHARKALEIKHKAKKGVMFEVRLDEEDLQEDDNTEEVLELLHVASFQEVDMLNQTLTFQDGEDLRQERPADGARGRRLWGQEVPHTLLNAMANLEVSSALPTMWEDGHDQEPAGPRGQWQDRPPETLLRALAEAELTSASTILDTGPLGLFSQHSETLKPWTPVEEGEDEEVSSDIDMDEERLEPRSDDDDTNFEESEDELRGEVADSMKNFFLMKEDEEEEGQAAQTQQGVKLAEPQSGDTPAQTAQSHNEETEARETQALENNTPDPMQNNRNGTQDQV</sequence>
<dbReference type="InterPro" id="IPR051131">
    <property type="entry name" value="NEK_Ser/Thr_kinase_NIMA"/>
</dbReference>
<comment type="catalytic activity">
    <reaction evidence="12">
        <text>L-seryl-[protein] + ATP = O-phospho-L-seryl-[protein] + ADP + H(+)</text>
        <dbReference type="Rhea" id="RHEA:17989"/>
        <dbReference type="Rhea" id="RHEA-COMP:9863"/>
        <dbReference type="Rhea" id="RHEA-COMP:11604"/>
        <dbReference type="ChEBI" id="CHEBI:15378"/>
        <dbReference type="ChEBI" id="CHEBI:29999"/>
        <dbReference type="ChEBI" id="CHEBI:30616"/>
        <dbReference type="ChEBI" id="CHEBI:83421"/>
        <dbReference type="ChEBI" id="CHEBI:456216"/>
        <dbReference type="EC" id="2.7.11.1"/>
    </reaction>
</comment>
<proteinExistence type="inferred from homology"/>
<comment type="cofactor">
    <cofactor evidence="1">
        <name>Mg(2+)</name>
        <dbReference type="ChEBI" id="CHEBI:18420"/>
    </cofactor>
</comment>
<feature type="compositionally biased region" description="Basic and acidic residues" evidence="14">
    <location>
        <begin position="816"/>
        <end position="826"/>
    </location>
</feature>
<dbReference type="Ensembl" id="ENSLOCT00000012768.1">
    <property type="protein sequence ID" value="ENSLOCP00000012744.1"/>
    <property type="gene ID" value="ENSLOCG00000010393.1"/>
</dbReference>
<accession>W5MWI5</accession>
<evidence type="ECO:0000256" key="6">
    <source>
        <dbReference type="ARBA" id="ARBA00022723"/>
    </source>
</evidence>
<dbReference type="EMBL" id="AHAT01003574">
    <property type="status" value="NOT_ANNOTATED_CDS"/>
    <property type="molecule type" value="Genomic_DNA"/>
</dbReference>
<dbReference type="Bgee" id="ENSLOCG00000010393">
    <property type="expression patterns" value="Expressed in ovary and 13 other cell types or tissues"/>
</dbReference>
<dbReference type="PANTHER" id="PTHR44899">
    <property type="entry name" value="CAMK FAMILY PROTEIN KINASE"/>
    <property type="match status" value="1"/>
</dbReference>
<dbReference type="EC" id="2.7.11.1" evidence="3"/>
<reference evidence="16" key="3">
    <citation type="submission" date="2025-09" db="UniProtKB">
        <authorList>
            <consortium name="Ensembl"/>
        </authorList>
    </citation>
    <scope>IDENTIFICATION</scope>
</reference>
<comment type="similarity">
    <text evidence="2">Belongs to the protein kinase superfamily. NEK Ser/Thr protein kinase family. NIMA subfamily.</text>
</comment>
<dbReference type="GO" id="GO:0004674">
    <property type="term" value="F:protein serine/threonine kinase activity"/>
    <property type="evidence" value="ECO:0007669"/>
    <property type="project" value="UniProtKB-KW"/>
</dbReference>
<evidence type="ECO:0000256" key="11">
    <source>
        <dbReference type="ARBA" id="ARBA00047899"/>
    </source>
</evidence>
<dbReference type="GO" id="GO:0005524">
    <property type="term" value="F:ATP binding"/>
    <property type="evidence" value="ECO:0007669"/>
    <property type="project" value="UniProtKB-UniRule"/>
</dbReference>
<keyword evidence="7 13" id="KW-0547">Nucleotide-binding</keyword>
<dbReference type="Gene3D" id="3.30.200.20">
    <property type="entry name" value="Phosphorylase Kinase, domain 1"/>
    <property type="match status" value="1"/>
</dbReference>
<keyword evidence="4" id="KW-0723">Serine/threonine-protein kinase</keyword>
<dbReference type="InterPro" id="IPR000719">
    <property type="entry name" value="Prot_kinase_dom"/>
</dbReference>
<evidence type="ECO:0000259" key="15">
    <source>
        <dbReference type="PROSITE" id="PS50011"/>
    </source>
</evidence>
<dbReference type="SMART" id="SM00220">
    <property type="entry name" value="S_TKc"/>
    <property type="match status" value="1"/>
</dbReference>
<evidence type="ECO:0000256" key="4">
    <source>
        <dbReference type="ARBA" id="ARBA00022527"/>
    </source>
</evidence>
<keyword evidence="5" id="KW-0808">Transferase</keyword>
<keyword evidence="8" id="KW-0418">Kinase</keyword>
<dbReference type="FunFam" id="1.10.510.10:FF:000172">
    <property type="entry name" value="serine/threonine-protein kinase Nek1 isoform X1"/>
    <property type="match status" value="1"/>
</dbReference>
<comment type="catalytic activity">
    <reaction evidence="11">
        <text>L-threonyl-[protein] + ATP = O-phospho-L-threonyl-[protein] + ADP + H(+)</text>
        <dbReference type="Rhea" id="RHEA:46608"/>
        <dbReference type="Rhea" id="RHEA-COMP:11060"/>
        <dbReference type="Rhea" id="RHEA-COMP:11605"/>
        <dbReference type="ChEBI" id="CHEBI:15378"/>
        <dbReference type="ChEBI" id="CHEBI:30013"/>
        <dbReference type="ChEBI" id="CHEBI:30616"/>
        <dbReference type="ChEBI" id="CHEBI:61977"/>
        <dbReference type="ChEBI" id="CHEBI:456216"/>
        <dbReference type="EC" id="2.7.11.1"/>
    </reaction>
</comment>
<dbReference type="SUPFAM" id="SSF56112">
    <property type="entry name" value="Protein kinase-like (PK-like)"/>
    <property type="match status" value="1"/>
</dbReference>
<evidence type="ECO:0000256" key="1">
    <source>
        <dbReference type="ARBA" id="ARBA00001946"/>
    </source>
</evidence>
<feature type="region of interest" description="Disordered" evidence="14">
    <location>
        <begin position="468"/>
        <end position="490"/>
    </location>
</feature>
<dbReference type="Proteomes" id="UP000018468">
    <property type="component" value="Linkage group LG17"/>
</dbReference>
<evidence type="ECO:0000256" key="13">
    <source>
        <dbReference type="PROSITE-ProRule" id="PRU10141"/>
    </source>
</evidence>
<name>W5MWI5_LEPOC</name>
<evidence type="ECO:0000256" key="2">
    <source>
        <dbReference type="ARBA" id="ARBA00010886"/>
    </source>
</evidence>
<evidence type="ECO:0000256" key="14">
    <source>
        <dbReference type="SAM" id="MobiDB-lite"/>
    </source>
</evidence>
<feature type="binding site" evidence="13">
    <location>
        <position position="33"/>
    </location>
    <ligand>
        <name>ATP</name>
        <dbReference type="ChEBI" id="CHEBI:30616"/>
    </ligand>
</feature>
<dbReference type="AlphaFoldDB" id="W5MWI5"/>